<keyword evidence="1" id="KW-1133">Transmembrane helix</keyword>
<name>A0A085AE53_9ENTR</name>
<reference evidence="4" key="1">
    <citation type="submission" date="2014-05" db="EMBL/GenBank/DDBJ databases">
        <title>ATOL: Assembling a taxonomically balanced genome-scale reconstruction of the evolutionary history of the Enterobacteriaceae.</title>
        <authorList>
            <person name="Plunkett G. III"/>
            <person name="Neeno-Eckwall E.C."/>
            <person name="Glasner J.D."/>
            <person name="Perna N.T."/>
        </authorList>
    </citation>
    <scope>NUCLEOTIDE SEQUENCE [LARGE SCALE GENOMIC DNA]</scope>
    <source>
        <strain evidence="4">ATCC 49490</strain>
    </source>
</reference>
<gene>
    <name evidence="3" type="ORF">GTGU_01415</name>
</gene>
<feature type="domain" description="Acyltransferase 3" evidence="2">
    <location>
        <begin position="7"/>
        <end position="318"/>
    </location>
</feature>
<protein>
    <submittedName>
        <fullName evidence="3">Membrane protein</fullName>
        <ecNumber evidence="3">2.3.1.-</ecNumber>
    </submittedName>
</protein>
<feature type="transmembrane region" description="Helical" evidence="1">
    <location>
        <begin position="238"/>
        <end position="259"/>
    </location>
</feature>
<dbReference type="eggNOG" id="COG4763">
    <property type="taxonomic scope" value="Bacteria"/>
</dbReference>
<keyword evidence="4" id="KW-1185">Reference proteome</keyword>
<feature type="transmembrane region" description="Helical" evidence="1">
    <location>
        <begin position="140"/>
        <end position="159"/>
    </location>
</feature>
<proteinExistence type="predicted"/>
<dbReference type="AlphaFoldDB" id="A0A085AE53"/>
<dbReference type="EMBL" id="JMTB01000051">
    <property type="protein sequence ID" value="KFC08498.1"/>
    <property type="molecule type" value="Genomic_DNA"/>
</dbReference>
<keyword evidence="1" id="KW-0472">Membrane</keyword>
<keyword evidence="3" id="KW-0012">Acyltransferase</keyword>
<feature type="transmembrane region" description="Helical" evidence="1">
    <location>
        <begin position="171"/>
        <end position="189"/>
    </location>
</feature>
<dbReference type="InterPro" id="IPR002656">
    <property type="entry name" value="Acyl_transf_3_dom"/>
</dbReference>
<dbReference type="GO" id="GO:0016747">
    <property type="term" value="F:acyltransferase activity, transferring groups other than amino-acyl groups"/>
    <property type="evidence" value="ECO:0007669"/>
    <property type="project" value="InterPro"/>
</dbReference>
<feature type="transmembrane region" description="Helical" evidence="1">
    <location>
        <begin position="201"/>
        <end position="218"/>
    </location>
</feature>
<dbReference type="RefSeq" id="WP_038155230.1">
    <property type="nucleotide sequence ID" value="NZ_JMTB01000051.1"/>
</dbReference>
<feature type="transmembrane region" description="Helical" evidence="1">
    <location>
        <begin position="304"/>
        <end position="323"/>
    </location>
</feature>
<organism evidence="3 4">
    <name type="scientific">Trabulsiella guamensis ATCC 49490</name>
    <dbReference type="NCBI Taxonomy" id="1005994"/>
    <lineage>
        <taxon>Bacteria</taxon>
        <taxon>Pseudomonadati</taxon>
        <taxon>Pseudomonadota</taxon>
        <taxon>Gammaproteobacteria</taxon>
        <taxon>Enterobacterales</taxon>
        <taxon>Enterobacteriaceae</taxon>
        <taxon>Trabulsiella</taxon>
    </lineage>
</organism>
<feature type="transmembrane region" description="Helical" evidence="1">
    <location>
        <begin position="280"/>
        <end position="298"/>
    </location>
</feature>
<evidence type="ECO:0000259" key="2">
    <source>
        <dbReference type="Pfam" id="PF01757"/>
    </source>
</evidence>
<dbReference type="EC" id="2.3.1.-" evidence="3"/>
<dbReference type="PANTHER" id="PTHR37312">
    <property type="entry name" value="MEMBRANE-BOUND ACYLTRANSFERASE YKRP-RELATED"/>
    <property type="match status" value="1"/>
</dbReference>
<evidence type="ECO:0000256" key="1">
    <source>
        <dbReference type="SAM" id="Phobius"/>
    </source>
</evidence>
<comment type="caution">
    <text evidence="3">The sequence shown here is derived from an EMBL/GenBank/DDBJ whole genome shotgun (WGS) entry which is preliminary data.</text>
</comment>
<dbReference type="InterPro" id="IPR052734">
    <property type="entry name" value="Nod_factor_acetyltransferase"/>
</dbReference>
<sequence>MNKQRIEWVDTLRFIGMFYIYLGHFGPAAGKLYPFVFSFHVPLFFFISGLFYKRSEEIATSLQIIKRSFIKIILPYAIFSVVGIAVYTLKWNLPSERILEMLVNALMGIRNQVPITSLWFLPALFIVICYYTLANLLLRNAVVIFVTSLVIYCLTPLWGKQMPSVIFNMDSALHYLCYFSFGVLISNKVKYDWPARYEEKGQVIILFVILLSFIYFAYAYQYGTFSKFKNITNPEVRYFIYFFVTCFMFIPSIAMSYWINIEQFKELGRNSLLLCGTEQITKVILTTIFAMIGINVQIKDPLQAVLFAAACFVFSYFTMLKIYSSFSLSKSSVTTE</sequence>
<evidence type="ECO:0000313" key="3">
    <source>
        <dbReference type="EMBL" id="KFC08498.1"/>
    </source>
</evidence>
<dbReference type="Pfam" id="PF01757">
    <property type="entry name" value="Acyl_transf_3"/>
    <property type="match status" value="1"/>
</dbReference>
<feature type="transmembrane region" description="Helical" evidence="1">
    <location>
        <begin position="113"/>
        <end position="133"/>
    </location>
</feature>
<feature type="transmembrane region" description="Helical" evidence="1">
    <location>
        <begin position="73"/>
        <end position="93"/>
    </location>
</feature>
<accession>A0A085AE53</accession>
<feature type="transmembrane region" description="Helical" evidence="1">
    <location>
        <begin position="35"/>
        <end position="52"/>
    </location>
</feature>
<feature type="transmembrane region" description="Helical" evidence="1">
    <location>
        <begin position="12"/>
        <end position="29"/>
    </location>
</feature>
<keyword evidence="1" id="KW-0812">Transmembrane</keyword>
<dbReference type="Proteomes" id="UP000028630">
    <property type="component" value="Unassembled WGS sequence"/>
</dbReference>
<evidence type="ECO:0000313" key="4">
    <source>
        <dbReference type="Proteomes" id="UP000028630"/>
    </source>
</evidence>
<dbReference type="OrthoDB" id="6623990at2"/>
<dbReference type="PANTHER" id="PTHR37312:SF1">
    <property type="entry name" value="MEMBRANE-BOUND ACYLTRANSFERASE YKRP-RELATED"/>
    <property type="match status" value="1"/>
</dbReference>
<keyword evidence="3" id="KW-0808">Transferase</keyword>